<proteinExistence type="predicted"/>
<gene>
    <name evidence="3" type="ORF">C4F51_16300</name>
</gene>
<comment type="caution">
    <text evidence="3">The sequence shown here is derived from an EMBL/GenBank/DDBJ whole genome shotgun (WGS) entry which is preliminary data.</text>
</comment>
<dbReference type="InterPro" id="IPR032623">
    <property type="entry name" value="FecR_N"/>
</dbReference>
<dbReference type="Gene3D" id="2.60.120.1440">
    <property type="match status" value="1"/>
</dbReference>
<dbReference type="PIRSF" id="PIRSF018266">
    <property type="entry name" value="FecR"/>
    <property type="match status" value="1"/>
</dbReference>
<dbReference type="PANTHER" id="PTHR30273">
    <property type="entry name" value="PERIPLASMIC SIGNAL SENSOR AND SIGMA FACTOR ACTIVATOR FECR-RELATED"/>
    <property type="match status" value="1"/>
</dbReference>
<dbReference type="GO" id="GO:0016989">
    <property type="term" value="F:sigma factor antagonist activity"/>
    <property type="evidence" value="ECO:0007669"/>
    <property type="project" value="TreeGrafter"/>
</dbReference>
<feature type="domain" description="FecR N-terminal" evidence="2">
    <location>
        <begin position="15"/>
        <end position="53"/>
    </location>
</feature>
<keyword evidence="4" id="KW-1185">Reference proteome</keyword>
<dbReference type="EMBL" id="PRDL01000001">
    <property type="protein sequence ID" value="MBE8718738.1"/>
    <property type="molecule type" value="Genomic_DNA"/>
</dbReference>
<sequence>MTRRLSDNSDLAILQEAADWLVALQSGDADLQALAEWRQRSSIHEAAWQRAEKILDSFRQLPPRAASSALERLENPGRRRTLRNLSLLALLAPVTWLGWRYAPWQEWRADFRTGVGEQKTVELADGTRLVLNTASAVNVRFTASERRLVLIGGEILITTGHDSGQQPRPFIVQTAQGDVRPVGTRFSLYQQSTTLTRLAVFEGAVDIYPHQAEQSARLQAGEQALFSMHTLQTVMPVDNHTAAWEQGMLLARDMPLGVLVAELSRYHPGLLHYDPAIAGLVVSGAFSLQDIPGSLTLLEQSLPVDVQTLGPYWIRLHPR</sequence>
<dbReference type="InterPro" id="IPR006860">
    <property type="entry name" value="FecR"/>
</dbReference>
<evidence type="ECO:0000259" key="1">
    <source>
        <dbReference type="Pfam" id="PF04773"/>
    </source>
</evidence>
<accession>A0A928YWY5</accession>
<feature type="domain" description="FecR protein" evidence="1">
    <location>
        <begin position="110"/>
        <end position="205"/>
    </location>
</feature>
<dbReference type="AlphaFoldDB" id="A0A928YWY5"/>
<dbReference type="RefSeq" id="WP_193911541.1">
    <property type="nucleotide sequence ID" value="NZ_PRDL01000001.1"/>
</dbReference>
<evidence type="ECO:0000313" key="3">
    <source>
        <dbReference type="EMBL" id="MBE8718738.1"/>
    </source>
</evidence>
<name>A0A928YWY5_9GAMM</name>
<dbReference type="Proteomes" id="UP000652567">
    <property type="component" value="Unassembled WGS sequence"/>
</dbReference>
<evidence type="ECO:0000259" key="2">
    <source>
        <dbReference type="Pfam" id="PF16220"/>
    </source>
</evidence>
<protein>
    <submittedName>
        <fullName evidence="3">FecR family protein</fullName>
    </submittedName>
</protein>
<dbReference type="Pfam" id="PF16220">
    <property type="entry name" value="DUF4880"/>
    <property type="match status" value="1"/>
</dbReference>
<dbReference type="InterPro" id="IPR012373">
    <property type="entry name" value="Ferrdict_sens_TM"/>
</dbReference>
<dbReference type="Pfam" id="PF04773">
    <property type="entry name" value="FecR"/>
    <property type="match status" value="1"/>
</dbReference>
<dbReference type="PANTHER" id="PTHR30273:SF2">
    <property type="entry name" value="PROTEIN FECR"/>
    <property type="match status" value="1"/>
</dbReference>
<evidence type="ECO:0000313" key="4">
    <source>
        <dbReference type="Proteomes" id="UP000652567"/>
    </source>
</evidence>
<organism evidence="3 4">
    <name type="scientific">Cellvibrio polysaccharolyticus</name>
    <dbReference type="NCBI Taxonomy" id="2082724"/>
    <lineage>
        <taxon>Bacteria</taxon>
        <taxon>Pseudomonadati</taxon>
        <taxon>Pseudomonadota</taxon>
        <taxon>Gammaproteobacteria</taxon>
        <taxon>Cellvibrionales</taxon>
        <taxon>Cellvibrionaceae</taxon>
        <taxon>Cellvibrio</taxon>
    </lineage>
</organism>
<reference evidence="3" key="1">
    <citation type="submission" date="2018-07" db="EMBL/GenBank/DDBJ databases">
        <title>Genome assembly of strain Ka43.</title>
        <authorList>
            <person name="Kukolya J."/>
            <person name="Nagy I."/>
            <person name="Horvath B."/>
            <person name="Toth A."/>
        </authorList>
    </citation>
    <scope>NUCLEOTIDE SEQUENCE</scope>
    <source>
        <strain evidence="3">KB43</strain>
    </source>
</reference>